<proteinExistence type="predicted"/>
<accession>A0A9D3LV78</accession>
<name>A0A9D3LV78_ANGAN</name>
<protein>
    <submittedName>
        <fullName evidence="2">Uncharacterized protein</fullName>
    </submittedName>
</protein>
<dbReference type="Proteomes" id="UP001044222">
    <property type="component" value="Chromosome 14"/>
</dbReference>
<keyword evidence="3" id="KW-1185">Reference proteome</keyword>
<evidence type="ECO:0000313" key="2">
    <source>
        <dbReference type="EMBL" id="KAG5835428.1"/>
    </source>
</evidence>
<keyword evidence="1" id="KW-1133">Transmembrane helix</keyword>
<keyword evidence="1" id="KW-0472">Membrane</keyword>
<gene>
    <name evidence="2" type="ORF">ANANG_G00243890</name>
</gene>
<sequence length="124" mass="13422">MRTTREKLESPGSCLSSCRCWASRLSRARGLRLAVGTTGRGSGAGFQNGAEGEGHFSYKIAFIAASACGGLMLLITLYCFRKQKKLKALLHSSEVEGNQRLTSLDKDIEMQNCEITELSGLDSS</sequence>
<comment type="caution">
    <text evidence="2">The sequence shown here is derived from an EMBL/GenBank/DDBJ whole genome shotgun (WGS) entry which is preliminary data.</text>
</comment>
<organism evidence="2 3">
    <name type="scientific">Anguilla anguilla</name>
    <name type="common">European freshwater eel</name>
    <name type="synonym">Muraena anguilla</name>
    <dbReference type="NCBI Taxonomy" id="7936"/>
    <lineage>
        <taxon>Eukaryota</taxon>
        <taxon>Metazoa</taxon>
        <taxon>Chordata</taxon>
        <taxon>Craniata</taxon>
        <taxon>Vertebrata</taxon>
        <taxon>Euteleostomi</taxon>
        <taxon>Actinopterygii</taxon>
        <taxon>Neopterygii</taxon>
        <taxon>Teleostei</taxon>
        <taxon>Anguilliformes</taxon>
        <taxon>Anguillidae</taxon>
        <taxon>Anguilla</taxon>
    </lineage>
</organism>
<feature type="transmembrane region" description="Helical" evidence="1">
    <location>
        <begin position="60"/>
        <end position="80"/>
    </location>
</feature>
<dbReference type="AlphaFoldDB" id="A0A9D3LV78"/>
<evidence type="ECO:0000256" key="1">
    <source>
        <dbReference type="SAM" id="Phobius"/>
    </source>
</evidence>
<reference evidence="2" key="1">
    <citation type="submission" date="2021-01" db="EMBL/GenBank/DDBJ databases">
        <title>A chromosome-scale assembly of European eel, Anguilla anguilla.</title>
        <authorList>
            <person name="Henkel C."/>
            <person name="Jong-Raadsen S.A."/>
            <person name="Dufour S."/>
            <person name="Weltzien F.-A."/>
            <person name="Palstra A.P."/>
            <person name="Pelster B."/>
            <person name="Spaink H.P."/>
            <person name="Van Den Thillart G.E."/>
            <person name="Jansen H."/>
            <person name="Zahm M."/>
            <person name="Klopp C."/>
            <person name="Cedric C."/>
            <person name="Louis A."/>
            <person name="Berthelot C."/>
            <person name="Parey E."/>
            <person name="Roest Crollius H."/>
            <person name="Montfort J."/>
            <person name="Robinson-Rechavi M."/>
            <person name="Bucao C."/>
            <person name="Bouchez O."/>
            <person name="Gislard M."/>
            <person name="Lluch J."/>
            <person name="Milhes M."/>
            <person name="Lampietro C."/>
            <person name="Lopez Roques C."/>
            <person name="Donnadieu C."/>
            <person name="Braasch I."/>
            <person name="Desvignes T."/>
            <person name="Postlethwait J."/>
            <person name="Bobe J."/>
            <person name="Guiguen Y."/>
            <person name="Dirks R."/>
        </authorList>
    </citation>
    <scope>NUCLEOTIDE SEQUENCE</scope>
    <source>
        <strain evidence="2">Tag_6206</strain>
        <tissue evidence="2">Liver</tissue>
    </source>
</reference>
<keyword evidence="1" id="KW-0812">Transmembrane</keyword>
<evidence type="ECO:0000313" key="3">
    <source>
        <dbReference type="Proteomes" id="UP001044222"/>
    </source>
</evidence>
<dbReference type="EMBL" id="JAFIRN010000014">
    <property type="protein sequence ID" value="KAG5835428.1"/>
    <property type="molecule type" value="Genomic_DNA"/>
</dbReference>